<feature type="domain" description="Cas10/Cmr2 second palm" evidence="4">
    <location>
        <begin position="256"/>
        <end position="399"/>
    </location>
</feature>
<evidence type="ECO:0000313" key="5">
    <source>
        <dbReference type="EMBL" id="AUB85638.1"/>
    </source>
</evidence>
<dbReference type="GO" id="GO:0000166">
    <property type="term" value="F:nucleotide binding"/>
    <property type="evidence" value="ECO:0007669"/>
    <property type="project" value="UniProtKB-KW"/>
</dbReference>
<sequence>MGLPDVPNWIVRIEIQRIQTFLFAVPRLRAMLGANALLGDMLRSVLPALVLSNTCASPYAPRRGDPPDGDPPEGDPLTKATPPGPTGLTSLDDPTACYQYGILARDGGHLTVAFADRGQGTAEARAFIDAAYATLARTLPDLPVSIRLIAWADKDKPDAGQEQVPSTAQLAELPQFQGCTESGFGVAAAVREDDETATMRYLSRASQDKLEAGKWFQDDYTRYHDFVSLLAAQGQLPGDRGKEPKNLKDLSDAGGYLALIHADGNRIGQRLNAYREPFKGDPLRYEIQTEHFFHHMRVAARAAVVTALDAVFTPVLQHHKRCIPYQLLMLGGDDLLLLCQPQYALPFTVAYARALKRRPDLPDHKPLSIGAGIVIAKHSLPFHRLHALAEGLASSAKRAYLRRQPDGTHVERSVADWAVLTTSWGDDPDSARRHDDLVSYRLGDGHTETLALTAKPYFVLQEDLATPADEIALEQLVSAADQLAPPQPGAGAGSAAQSADRGADNGQSPSLPRGQIKDLLGELGQGRRWAELRYAELRQQLDDQHRRTLDSCITRDGALWQRVTATDHRYLTHLRDLIELTELRYLGRRKQALDSAEVMQQAAAAPEQEEQPHD</sequence>
<dbReference type="RefSeq" id="WP_100923248.1">
    <property type="nucleotide sequence ID" value="NZ_CP020372.1"/>
</dbReference>
<feature type="region of interest" description="Disordered" evidence="3">
    <location>
        <begin position="483"/>
        <end position="515"/>
    </location>
</feature>
<gene>
    <name evidence="5" type="ORF">THSYN_32600</name>
</gene>
<keyword evidence="6" id="KW-1185">Reference proteome</keyword>
<name>A0A2K8UJB2_9GAMM</name>
<dbReference type="EMBL" id="CP020372">
    <property type="protein sequence ID" value="AUB85638.1"/>
    <property type="molecule type" value="Genomic_DNA"/>
</dbReference>
<dbReference type="Pfam" id="PF22335">
    <property type="entry name" value="Cas10-Cmr2_palm2"/>
    <property type="match status" value="1"/>
</dbReference>
<dbReference type="OrthoDB" id="442064at2"/>
<evidence type="ECO:0000313" key="6">
    <source>
        <dbReference type="Proteomes" id="UP000232638"/>
    </source>
</evidence>
<keyword evidence="2" id="KW-0051">Antiviral defense</keyword>
<evidence type="ECO:0000259" key="4">
    <source>
        <dbReference type="Pfam" id="PF22335"/>
    </source>
</evidence>
<reference evidence="5 6" key="1">
    <citation type="submission" date="2017-03" db="EMBL/GenBank/DDBJ databases">
        <title>Complete genome sequence of Candidatus 'Thiodictyon syntrophicum' sp. nov. strain Cad16T, a photolithoautotroph purple sulfur bacterium isolated from an alpine meromictic lake.</title>
        <authorList>
            <person name="Luedin S.M."/>
            <person name="Pothier J.F."/>
            <person name="Danza F."/>
            <person name="Storelli N."/>
            <person name="Wittwer M."/>
            <person name="Tonolla M."/>
        </authorList>
    </citation>
    <scope>NUCLEOTIDE SEQUENCE [LARGE SCALE GENOMIC DNA]</scope>
    <source>
        <strain evidence="5 6">Cad16T</strain>
        <plasmid evidence="6">Plasmid pts485</plasmid>
    </source>
</reference>
<geneLocation type="plasmid" evidence="6">
    <name>pts485</name>
</geneLocation>
<protein>
    <recommendedName>
        <fullName evidence="4">Cas10/Cmr2 second palm domain-containing protein</fullName>
    </recommendedName>
</protein>
<accession>A0A2K8UJB2</accession>
<dbReference type="InterPro" id="IPR043128">
    <property type="entry name" value="Rev_trsase/Diguanyl_cyclase"/>
</dbReference>
<organism evidence="5 6">
    <name type="scientific">Candidatus Thiodictyon syntrophicum</name>
    <dbReference type="NCBI Taxonomy" id="1166950"/>
    <lineage>
        <taxon>Bacteria</taxon>
        <taxon>Pseudomonadati</taxon>
        <taxon>Pseudomonadota</taxon>
        <taxon>Gammaproteobacteria</taxon>
        <taxon>Chromatiales</taxon>
        <taxon>Chromatiaceae</taxon>
        <taxon>Thiodictyon</taxon>
    </lineage>
</organism>
<evidence type="ECO:0000256" key="1">
    <source>
        <dbReference type="ARBA" id="ARBA00022741"/>
    </source>
</evidence>
<keyword evidence="1" id="KW-0547">Nucleotide-binding</keyword>
<feature type="region of interest" description="Disordered" evidence="3">
    <location>
        <begin position="57"/>
        <end position="91"/>
    </location>
</feature>
<dbReference type="AlphaFoldDB" id="A0A2K8UJB2"/>
<proteinExistence type="predicted"/>
<dbReference type="Gene3D" id="3.30.70.270">
    <property type="match status" value="1"/>
</dbReference>
<keyword evidence="5" id="KW-0614">Plasmid</keyword>
<evidence type="ECO:0000256" key="3">
    <source>
        <dbReference type="SAM" id="MobiDB-lite"/>
    </source>
</evidence>
<evidence type="ECO:0000256" key="2">
    <source>
        <dbReference type="ARBA" id="ARBA00023118"/>
    </source>
</evidence>
<dbReference type="InterPro" id="IPR054767">
    <property type="entry name" value="Cas10-Cmr2_palm2"/>
</dbReference>
<dbReference type="GO" id="GO:0051607">
    <property type="term" value="P:defense response to virus"/>
    <property type="evidence" value="ECO:0007669"/>
    <property type="project" value="UniProtKB-KW"/>
</dbReference>
<dbReference type="KEGG" id="tsy:THSYN_32600"/>
<dbReference type="Proteomes" id="UP000232638">
    <property type="component" value="Plasmid pTs485"/>
</dbReference>